<gene>
    <name evidence="2" type="ORF">PSTG_05603</name>
</gene>
<proteinExistence type="predicted"/>
<dbReference type="AlphaFoldDB" id="A0A0L0VPP7"/>
<organism evidence="2 3">
    <name type="scientific">Puccinia striiformis f. sp. tritici PST-78</name>
    <dbReference type="NCBI Taxonomy" id="1165861"/>
    <lineage>
        <taxon>Eukaryota</taxon>
        <taxon>Fungi</taxon>
        <taxon>Dikarya</taxon>
        <taxon>Basidiomycota</taxon>
        <taxon>Pucciniomycotina</taxon>
        <taxon>Pucciniomycetes</taxon>
        <taxon>Pucciniales</taxon>
        <taxon>Pucciniaceae</taxon>
        <taxon>Puccinia</taxon>
    </lineage>
</organism>
<reference evidence="3" key="1">
    <citation type="submission" date="2014-03" db="EMBL/GenBank/DDBJ databases">
        <title>The Genome Sequence of Puccinia striiformis f. sp. tritici PST-78.</title>
        <authorList>
            <consortium name="The Broad Institute Genome Sequencing Platform"/>
            <person name="Cuomo C."/>
            <person name="Hulbert S."/>
            <person name="Chen X."/>
            <person name="Walker B."/>
            <person name="Young S.K."/>
            <person name="Zeng Q."/>
            <person name="Gargeya S."/>
            <person name="Fitzgerald M."/>
            <person name="Haas B."/>
            <person name="Abouelleil A."/>
            <person name="Alvarado L."/>
            <person name="Arachchi H.M."/>
            <person name="Berlin A.M."/>
            <person name="Chapman S.B."/>
            <person name="Goldberg J."/>
            <person name="Griggs A."/>
            <person name="Gujja S."/>
            <person name="Hansen M."/>
            <person name="Howarth C."/>
            <person name="Imamovic A."/>
            <person name="Larimer J."/>
            <person name="McCowan C."/>
            <person name="Montmayeur A."/>
            <person name="Murphy C."/>
            <person name="Neiman D."/>
            <person name="Pearson M."/>
            <person name="Priest M."/>
            <person name="Roberts A."/>
            <person name="Saif S."/>
            <person name="Shea T."/>
            <person name="Sisk P."/>
            <person name="Sykes S."/>
            <person name="Wortman J."/>
            <person name="Nusbaum C."/>
            <person name="Birren B."/>
        </authorList>
    </citation>
    <scope>NUCLEOTIDE SEQUENCE [LARGE SCALE GENOMIC DNA]</scope>
    <source>
        <strain evidence="3">race PST-78</strain>
    </source>
</reference>
<dbReference type="Proteomes" id="UP000054564">
    <property type="component" value="Unassembled WGS sequence"/>
</dbReference>
<evidence type="ECO:0000313" key="3">
    <source>
        <dbReference type="Proteomes" id="UP000054564"/>
    </source>
</evidence>
<protein>
    <submittedName>
        <fullName evidence="2">Uncharacterized protein</fullName>
    </submittedName>
</protein>
<evidence type="ECO:0000256" key="1">
    <source>
        <dbReference type="SAM" id="MobiDB-lite"/>
    </source>
</evidence>
<keyword evidence="3" id="KW-1185">Reference proteome</keyword>
<sequence length="229" mass="25665">MPRGRTRSRHKSSGASSVQSSQPVKNKPEEVELSPLTNWEKLEKAQRVAANSVSRSYKPYTTPELSEQKDKHGRLMIAYPCRINLWKHASNCLRKLHESKQKQTLAALGITGTGDINPKEVLTFSITLVPQLCAVWCAKVARPFSALVDPRHKAMLHLVVLKHLPSAKAVSKDIHLLYSVIQDQYRSELQAHKGVLYLGVNVWQSLNGHTGDYLANVVRLVVENFGIQD</sequence>
<feature type="compositionally biased region" description="Basic residues" evidence="1">
    <location>
        <begin position="1"/>
        <end position="12"/>
    </location>
</feature>
<name>A0A0L0VPP7_9BASI</name>
<evidence type="ECO:0000313" key="2">
    <source>
        <dbReference type="EMBL" id="KNF01246.1"/>
    </source>
</evidence>
<accession>A0A0L0VPP7</accession>
<dbReference type="EMBL" id="AJIL01000031">
    <property type="protein sequence ID" value="KNF01246.1"/>
    <property type="molecule type" value="Genomic_DNA"/>
</dbReference>
<dbReference type="OrthoDB" id="3259198at2759"/>
<feature type="region of interest" description="Disordered" evidence="1">
    <location>
        <begin position="1"/>
        <end position="37"/>
    </location>
</feature>
<comment type="caution">
    <text evidence="2">The sequence shown here is derived from an EMBL/GenBank/DDBJ whole genome shotgun (WGS) entry which is preliminary data.</text>
</comment>